<organism evidence="2 3">
    <name type="scientific">Desulfoluna spongiiphila</name>
    <dbReference type="NCBI Taxonomy" id="419481"/>
    <lineage>
        <taxon>Bacteria</taxon>
        <taxon>Pseudomonadati</taxon>
        <taxon>Thermodesulfobacteriota</taxon>
        <taxon>Desulfobacteria</taxon>
        <taxon>Desulfobacterales</taxon>
        <taxon>Desulfolunaceae</taxon>
        <taxon>Desulfoluna</taxon>
    </lineage>
</organism>
<dbReference type="Pfam" id="PF14065">
    <property type="entry name" value="Pvc16_N"/>
    <property type="match status" value="1"/>
</dbReference>
<evidence type="ECO:0000313" key="3">
    <source>
        <dbReference type="Proteomes" id="UP000198870"/>
    </source>
</evidence>
<name>A0A1G5DL78_9BACT</name>
<feature type="domain" description="Pvc16 N-terminal" evidence="1">
    <location>
        <begin position="8"/>
        <end position="174"/>
    </location>
</feature>
<accession>A0A1G5DL78</accession>
<dbReference type="InterPro" id="IPR025351">
    <property type="entry name" value="Pvc16_N"/>
</dbReference>
<reference evidence="2 3" key="1">
    <citation type="submission" date="2016-10" db="EMBL/GenBank/DDBJ databases">
        <authorList>
            <person name="de Groot N.N."/>
        </authorList>
    </citation>
    <scope>NUCLEOTIDE SEQUENCE [LARGE SCALE GENOMIC DNA]</scope>
    <source>
        <strain evidence="2 3">AA1</strain>
    </source>
</reference>
<protein>
    <recommendedName>
        <fullName evidence="1">Pvc16 N-terminal domain-containing protein</fullName>
    </recommendedName>
</protein>
<gene>
    <name evidence="2" type="ORF">SAMN05216233_104253</name>
</gene>
<dbReference type="RefSeq" id="WP_092210086.1">
    <property type="nucleotide sequence ID" value="NZ_FMUX01000004.1"/>
</dbReference>
<evidence type="ECO:0000259" key="1">
    <source>
        <dbReference type="Pfam" id="PF14065"/>
    </source>
</evidence>
<dbReference type="AlphaFoldDB" id="A0A1G5DL78"/>
<evidence type="ECO:0000313" key="2">
    <source>
        <dbReference type="EMBL" id="SCY15396.1"/>
    </source>
</evidence>
<keyword evidence="3" id="KW-1185">Reference proteome</keyword>
<proteinExistence type="predicted"/>
<dbReference type="EMBL" id="FMUX01000004">
    <property type="protein sequence ID" value="SCY15396.1"/>
    <property type="molecule type" value="Genomic_DNA"/>
</dbReference>
<sequence length="194" mass="21303">MLHHAIEHITGSLNGYLRGVFDLPQDVAVMSGILDQDGSIEAQIHNKLVVSLVNIEKEQVPAAFIRQGSKETGLTNIGFPPIHLNAYVLVSAYFPGSNYAEALKFISYAALFFQGNPVFTRENSPELNGDIEKLVMDIENLNLRDLSSLWSVISGRYLPSIVYKMRIITIDSRGIGKQVTSLSGVDSSAGQSHR</sequence>
<dbReference type="STRING" id="419481.SAMN05216233_104253"/>
<dbReference type="OrthoDB" id="7560784at2"/>
<dbReference type="Proteomes" id="UP000198870">
    <property type="component" value="Unassembled WGS sequence"/>
</dbReference>